<dbReference type="Proteomes" id="UP001157974">
    <property type="component" value="Unassembled WGS sequence"/>
</dbReference>
<dbReference type="GO" id="GO:0035091">
    <property type="term" value="F:phosphatidylinositol binding"/>
    <property type="evidence" value="ECO:0007669"/>
    <property type="project" value="TreeGrafter"/>
</dbReference>
<protein>
    <recommendedName>
        <fullName evidence="1">NadR/Ttd14 AAA domain-containing protein</fullName>
    </recommendedName>
</protein>
<dbReference type="SUPFAM" id="SSF55154">
    <property type="entry name" value="CYTH-like phosphatases"/>
    <property type="match status" value="1"/>
</dbReference>
<dbReference type="GO" id="GO:0070300">
    <property type="term" value="F:phosphatidic acid binding"/>
    <property type="evidence" value="ECO:0007669"/>
    <property type="project" value="TreeGrafter"/>
</dbReference>
<dbReference type="InterPro" id="IPR053227">
    <property type="entry name" value="TRPL-trafficking_regulator"/>
</dbReference>
<dbReference type="InterPro" id="IPR038727">
    <property type="entry name" value="NadR/Ttd14_AAA_dom"/>
</dbReference>
<dbReference type="Pfam" id="PF13521">
    <property type="entry name" value="AAA_28"/>
    <property type="match status" value="1"/>
</dbReference>
<dbReference type="PANTHER" id="PTHR34932:SF1">
    <property type="entry name" value="TRPL TRANSLOCATION DEFECT PROTEIN 14"/>
    <property type="match status" value="1"/>
</dbReference>
<dbReference type="EMBL" id="JAMWBK010000007">
    <property type="protein sequence ID" value="KAJ8903450.1"/>
    <property type="molecule type" value="Genomic_DNA"/>
</dbReference>
<dbReference type="SUPFAM" id="SSF52540">
    <property type="entry name" value="P-loop containing nucleoside triphosphate hydrolases"/>
    <property type="match status" value="1"/>
</dbReference>
<reference evidence="2 3" key="1">
    <citation type="journal article" date="2023" name="Nat. Commun.">
        <title>Origin of minicircular mitochondrial genomes in red algae.</title>
        <authorList>
            <person name="Lee Y."/>
            <person name="Cho C.H."/>
            <person name="Lee Y.M."/>
            <person name="Park S.I."/>
            <person name="Yang J.H."/>
            <person name="West J.A."/>
            <person name="Bhattacharya D."/>
            <person name="Yoon H.S."/>
        </authorList>
    </citation>
    <scope>NUCLEOTIDE SEQUENCE [LARGE SCALE GENOMIC DNA]</scope>
    <source>
        <strain evidence="2 3">CCMP1338</strain>
        <tissue evidence="2">Whole cell</tissue>
    </source>
</reference>
<evidence type="ECO:0000313" key="3">
    <source>
        <dbReference type="Proteomes" id="UP001157974"/>
    </source>
</evidence>
<keyword evidence="3" id="KW-1185">Reference proteome</keyword>
<dbReference type="AlphaFoldDB" id="A0AAV8ULL2"/>
<name>A0AAV8ULL2_9RHOD</name>
<dbReference type="Gene3D" id="2.40.320.10">
    <property type="entry name" value="Hypothetical Protein Pfu-838710-001"/>
    <property type="match status" value="1"/>
</dbReference>
<dbReference type="InterPro" id="IPR033469">
    <property type="entry name" value="CYTH-like_dom_sf"/>
</dbReference>
<dbReference type="GO" id="GO:0005525">
    <property type="term" value="F:GTP binding"/>
    <property type="evidence" value="ECO:0007669"/>
    <property type="project" value="TreeGrafter"/>
</dbReference>
<feature type="domain" description="NadR/Ttd14 AAA" evidence="1">
    <location>
        <begin position="44"/>
        <end position="225"/>
    </location>
</feature>
<sequence length="432" mass="49374">METFTDENEGTPRFDSENFVRTETISLRNHFTTLMSDATAPIFRLVLTGGPCAGKTTAMTIIEERMRTRGFRTFIVPEAASLLISGGFMFGDISTDERRKGFQACLLRTQLSLEETFYNLAKVCGQPSLVVCDRGVMDGSAYMPRNLWLEMLGENHWNEIELRDQRYDAVLHLVTAADGARDFYTLENHESRHESAEEAIGMDRRLRTSWLGHPRLRVIDNRSGFNDKMNRVISIVCNLVGLPQIPEVSRKFLVQGDFSMLGATSGFIQEFDVDQTILVVNRDGVDESVRRRGSGGVFSYVHRQRRTGSNGKVLEIKRGINEREYLTLLQHADPHRKTLRMKRRCFLYSDTYYVLDEIKNIFPPLSLLRTQTESIGTELDLPPFVEVEEEVTNLEDYSVMNLSTLVAPQRKFEYETRLLANHNFLTKGAESL</sequence>
<dbReference type="PANTHER" id="PTHR34932">
    <property type="entry name" value="TRPL TRANSLOCATION DEFECT PROTEIN 14"/>
    <property type="match status" value="1"/>
</dbReference>
<evidence type="ECO:0000259" key="1">
    <source>
        <dbReference type="Pfam" id="PF13521"/>
    </source>
</evidence>
<evidence type="ECO:0000313" key="2">
    <source>
        <dbReference type="EMBL" id="KAJ8903450.1"/>
    </source>
</evidence>
<organism evidence="2 3">
    <name type="scientific">Rhodosorus marinus</name>
    <dbReference type="NCBI Taxonomy" id="101924"/>
    <lineage>
        <taxon>Eukaryota</taxon>
        <taxon>Rhodophyta</taxon>
        <taxon>Stylonematophyceae</taxon>
        <taxon>Stylonematales</taxon>
        <taxon>Stylonemataceae</taxon>
        <taxon>Rhodosorus</taxon>
    </lineage>
</organism>
<dbReference type="Gene3D" id="3.40.50.300">
    <property type="entry name" value="P-loop containing nucleotide triphosphate hydrolases"/>
    <property type="match status" value="1"/>
</dbReference>
<dbReference type="InterPro" id="IPR027417">
    <property type="entry name" value="P-loop_NTPase"/>
</dbReference>
<proteinExistence type="predicted"/>
<comment type="caution">
    <text evidence="2">The sequence shown here is derived from an EMBL/GenBank/DDBJ whole genome shotgun (WGS) entry which is preliminary data.</text>
</comment>
<gene>
    <name evidence="2" type="ORF">NDN08_004558</name>
</gene>
<accession>A0AAV8ULL2</accession>